<evidence type="ECO:0000256" key="1">
    <source>
        <dbReference type="SAM" id="MobiDB-lite"/>
    </source>
</evidence>
<evidence type="ECO:0000313" key="2">
    <source>
        <dbReference type="EMBL" id="GGL79575.1"/>
    </source>
</evidence>
<feature type="region of interest" description="Disordered" evidence="1">
    <location>
        <begin position="163"/>
        <end position="182"/>
    </location>
</feature>
<accession>A0A917SGN7</accession>
<protein>
    <submittedName>
        <fullName evidence="2">Uncharacterized protein</fullName>
    </submittedName>
</protein>
<dbReference type="EMBL" id="BMMZ01000014">
    <property type="protein sequence ID" value="GGL79575.1"/>
    <property type="molecule type" value="Genomic_DNA"/>
</dbReference>
<sequence length="182" mass="20013">MFEYVTLCGFPLDHETAAQALVEPARRMGADYSSDALDVLIDASHGYPYFLQEYGASIWDLAASSTFTVSDAKAAIEVGQAQLDAGFYPGRWDRATGTERRYTIAMAALTDPEPMTRAIADHLETTLSSVSGIRDELIKKRMIYSPERGRVAFTVPGMSEYIRRQTDTQSPGQTGQPRHAGP</sequence>
<comment type="caution">
    <text evidence="2">The sequence shown here is derived from an EMBL/GenBank/DDBJ whole genome shotgun (WGS) entry which is preliminary data.</text>
</comment>
<evidence type="ECO:0000313" key="3">
    <source>
        <dbReference type="Proteomes" id="UP000613840"/>
    </source>
</evidence>
<organism evidence="2 3">
    <name type="scientific">Microlunatus endophyticus</name>
    <dbReference type="NCBI Taxonomy" id="1716077"/>
    <lineage>
        <taxon>Bacteria</taxon>
        <taxon>Bacillati</taxon>
        <taxon>Actinomycetota</taxon>
        <taxon>Actinomycetes</taxon>
        <taxon>Propionibacteriales</taxon>
        <taxon>Propionibacteriaceae</taxon>
        <taxon>Microlunatus</taxon>
    </lineage>
</organism>
<gene>
    <name evidence="2" type="ORF">GCM10011575_42380</name>
</gene>
<feature type="compositionally biased region" description="Polar residues" evidence="1">
    <location>
        <begin position="167"/>
        <end position="176"/>
    </location>
</feature>
<proteinExistence type="predicted"/>
<keyword evidence="3" id="KW-1185">Reference proteome</keyword>
<reference evidence="2" key="1">
    <citation type="journal article" date="2014" name="Int. J. Syst. Evol. Microbiol.">
        <title>Complete genome sequence of Corynebacterium casei LMG S-19264T (=DSM 44701T), isolated from a smear-ripened cheese.</title>
        <authorList>
            <consortium name="US DOE Joint Genome Institute (JGI-PGF)"/>
            <person name="Walter F."/>
            <person name="Albersmeier A."/>
            <person name="Kalinowski J."/>
            <person name="Ruckert C."/>
        </authorList>
    </citation>
    <scope>NUCLEOTIDE SEQUENCE</scope>
    <source>
        <strain evidence="2">CGMCC 4.7306</strain>
    </source>
</reference>
<dbReference type="Proteomes" id="UP000613840">
    <property type="component" value="Unassembled WGS sequence"/>
</dbReference>
<name>A0A917SGN7_9ACTN</name>
<dbReference type="AlphaFoldDB" id="A0A917SGN7"/>
<reference evidence="2" key="2">
    <citation type="submission" date="2020-09" db="EMBL/GenBank/DDBJ databases">
        <authorList>
            <person name="Sun Q."/>
            <person name="Zhou Y."/>
        </authorList>
    </citation>
    <scope>NUCLEOTIDE SEQUENCE</scope>
    <source>
        <strain evidence="2">CGMCC 4.7306</strain>
    </source>
</reference>